<reference evidence="3" key="1">
    <citation type="submission" date="2019-10" db="EMBL/GenBank/DDBJ databases">
        <authorList>
            <consortium name="DOE Joint Genome Institute"/>
            <person name="Kuo A."/>
            <person name="Miyauchi S."/>
            <person name="Kiss E."/>
            <person name="Drula E."/>
            <person name="Kohler A."/>
            <person name="Sanchez-Garcia M."/>
            <person name="Andreopoulos B."/>
            <person name="Barry K.W."/>
            <person name="Bonito G."/>
            <person name="Buee M."/>
            <person name="Carver A."/>
            <person name="Chen C."/>
            <person name="Cichocki N."/>
            <person name="Clum A."/>
            <person name="Culley D."/>
            <person name="Crous P.W."/>
            <person name="Fauchery L."/>
            <person name="Girlanda M."/>
            <person name="Hayes R."/>
            <person name="Keri Z."/>
            <person name="LaButti K."/>
            <person name="Lipzen A."/>
            <person name="Lombard V."/>
            <person name="Magnuson J."/>
            <person name="Maillard F."/>
            <person name="Morin E."/>
            <person name="Murat C."/>
            <person name="Nolan M."/>
            <person name="Ohm R."/>
            <person name="Pangilinan J."/>
            <person name="Pereira M."/>
            <person name="Perotto S."/>
            <person name="Peter M."/>
            <person name="Riley R."/>
            <person name="Sitrit Y."/>
            <person name="Stielow B."/>
            <person name="Szollosi G."/>
            <person name="Zifcakova L."/>
            <person name="Stursova M."/>
            <person name="Spatafora J.W."/>
            <person name="Tedersoo L."/>
            <person name="Vaario L.-M."/>
            <person name="Yamada A."/>
            <person name="Yan M."/>
            <person name="Wang P."/>
            <person name="Xu J."/>
            <person name="Bruns T."/>
            <person name="Baldrian P."/>
            <person name="Vilgalys R."/>
            <person name="Henrissat B."/>
            <person name="Grigoriev I.V."/>
            <person name="Hibbett D."/>
            <person name="Nagy L.G."/>
            <person name="Martin F.M."/>
        </authorList>
    </citation>
    <scope>NUCLEOTIDE SEQUENCE</scope>
    <source>
        <strain evidence="3">BED1</strain>
    </source>
</reference>
<dbReference type="GO" id="GO:0070007">
    <property type="term" value="F:glutamic-type endopeptidase activity"/>
    <property type="evidence" value="ECO:0007669"/>
    <property type="project" value="InterPro"/>
</dbReference>
<feature type="signal peptide" evidence="2">
    <location>
        <begin position="1"/>
        <end position="19"/>
    </location>
</feature>
<dbReference type="AlphaFoldDB" id="A0AAD4BYH4"/>
<dbReference type="InterPro" id="IPR038656">
    <property type="entry name" value="Peptidase_G1_sf"/>
</dbReference>
<sequence>MRLNSALTFIFLFVSAALSGPLREKDQSWVPNLVKKSTNGTPKYAGAYWGETDGNFTFATATFNVVPAQQNYTVWVAIGDPSTQSDISWLAAGINTIVTDNTWCYLENSDVYYSNVTITPNDVIRTSITARSATSGAVIIENINNSQTDVSYLLVDATHSLVGAEVRWGVELSFNDSEPIPFDTLTITNVTAYGPSGKNYEAEGATKMEIEQDDKVVISVETKNSTITIQHVHE</sequence>
<keyword evidence="2" id="KW-0732">Signal</keyword>
<name>A0AAD4BYH4_BOLED</name>
<gene>
    <name evidence="3" type="ORF">L210DRAFT_3629228</name>
</gene>
<reference evidence="3" key="2">
    <citation type="journal article" date="2020" name="Nat. Commun.">
        <title>Large-scale genome sequencing of mycorrhizal fungi provides insights into the early evolution of symbiotic traits.</title>
        <authorList>
            <person name="Miyauchi S."/>
            <person name="Kiss E."/>
            <person name="Kuo A."/>
            <person name="Drula E."/>
            <person name="Kohler A."/>
            <person name="Sanchez-Garcia M."/>
            <person name="Morin E."/>
            <person name="Andreopoulos B."/>
            <person name="Barry K.W."/>
            <person name="Bonito G."/>
            <person name="Buee M."/>
            <person name="Carver A."/>
            <person name="Chen C."/>
            <person name="Cichocki N."/>
            <person name="Clum A."/>
            <person name="Culley D."/>
            <person name="Crous P.W."/>
            <person name="Fauchery L."/>
            <person name="Girlanda M."/>
            <person name="Hayes R.D."/>
            <person name="Keri Z."/>
            <person name="LaButti K."/>
            <person name="Lipzen A."/>
            <person name="Lombard V."/>
            <person name="Magnuson J."/>
            <person name="Maillard F."/>
            <person name="Murat C."/>
            <person name="Nolan M."/>
            <person name="Ohm R.A."/>
            <person name="Pangilinan J."/>
            <person name="Pereira M.F."/>
            <person name="Perotto S."/>
            <person name="Peter M."/>
            <person name="Pfister S."/>
            <person name="Riley R."/>
            <person name="Sitrit Y."/>
            <person name="Stielow J.B."/>
            <person name="Szollosi G."/>
            <person name="Zifcakova L."/>
            <person name="Stursova M."/>
            <person name="Spatafora J.W."/>
            <person name="Tedersoo L."/>
            <person name="Vaario L.M."/>
            <person name="Yamada A."/>
            <person name="Yan M."/>
            <person name="Wang P."/>
            <person name="Xu J."/>
            <person name="Bruns T."/>
            <person name="Baldrian P."/>
            <person name="Vilgalys R."/>
            <person name="Dunand C."/>
            <person name="Henrissat B."/>
            <person name="Grigoriev I.V."/>
            <person name="Hibbett D."/>
            <person name="Nagy L.G."/>
            <person name="Martin F.M."/>
        </authorList>
    </citation>
    <scope>NUCLEOTIDE SEQUENCE</scope>
    <source>
        <strain evidence="3">BED1</strain>
    </source>
</reference>
<keyword evidence="4" id="KW-1185">Reference proteome</keyword>
<evidence type="ECO:0000256" key="2">
    <source>
        <dbReference type="SAM" id="SignalP"/>
    </source>
</evidence>
<protein>
    <submittedName>
        <fullName evidence="3">Peptidase A4 family-domain-containing protein</fullName>
    </submittedName>
</protein>
<dbReference type="EMBL" id="WHUW01000007">
    <property type="protein sequence ID" value="KAF8443675.1"/>
    <property type="molecule type" value="Genomic_DNA"/>
</dbReference>
<dbReference type="SUPFAM" id="SSF49899">
    <property type="entry name" value="Concanavalin A-like lectins/glucanases"/>
    <property type="match status" value="1"/>
</dbReference>
<organism evidence="3 4">
    <name type="scientific">Boletus edulis BED1</name>
    <dbReference type="NCBI Taxonomy" id="1328754"/>
    <lineage>
        <taxon>Eukaryota</taxon>
        <taxon>Fungi</taxon>
        <taxon>Dikarya</taxon>
        <taxon>Basidiomycota</taxon>
        <taxon>Agaricomycotina</taxon>
        <taxon>Agaricomycetes</taxon>
        <taxon>Agaricomycetidae</taxon>
        <taxon>Boletales</taxon>
        <taxon>Boletineae</taxon>
        <taxon>Boletaceae</taxon>
        <taxon>Boletoideae</taxon>
        <taxon>Boletus</taxon>
    </lineage>
</organism>
<comment type="caution">
    <text evidence="3">The sequence shown here is derived from an EMBL/GenBank/DDBJ whole genome shotgun (WGS) entry which is preliminary data.</text>
</comment>
<feature type="chain" id="PRO_5042070959" evidence="2">
    <location>
        <begin position="20"/>
        <end position="234"/>
    </location>
</feature>
<dbReference type="InterPro" id="IPR013320">
    <property type="entry name" value="ConA-like_dom_sf"/>
</dbReference>
<evidence type="ECO:0000313" key="4">
    <source>
        <dbReference type="Proteomes" id="UP001194468"/>
    </source>
</evidence>
<feature type="active site" description="Proton acceptor" evidence="1">
    <location>
        <position position="171"/>
    </location>
</feature>
<evidence type="ECO:0000313" key="3">
    <source>
        <dbReference type="EMBL" id="KAF8443675.1"/>
    </source>
</evidence>
<evidence type="ECO:0000256" key="1">
    <source>
        <dbReference type="PIRSR" id="PIRSR600250-50"/>
    </source>
</evidence>
<dbReference type="Pfam" id="PF01828">
    <property type="entry name" value="Peptidase_A4"/>
    <property type="match status" value="1"/>
</dbReference>
<dbReference type="PANTHER" id="PTHR37536:SF1">
    <property type="entry name" value="ASPERGILLOPEPSIN, PUTAITVE (AFU_ORTHOLOGUE AFUA_7G01200)"/>
    <property type="match status" value="1"/>
</dbReference>
<dbReference type="GO" id="GO:0006508">
    <property type="term" value="P:proteolysis"/>
    <property type="evidence" value="ECO:0007669"/>
    <property type="project" value="InterPro"/>
</dbReference>
<dbReference type="Gene3D" id="2.60.120.700">
    <property type="entry name" value="Peptidase G1"/>
    <property type="match status" value="1"/>
</dbReference>
<dbReference type="Proteomes" id="UP001194468">
    <property type="component" value="Unassembled WGS sequence"/>
</dbReference>
<accession>A0AAD4BYH4</accession>
<dbReference type="PANTHER" id="PTHR37536">
    <property type="entry name" value="PUTATIVE (AFU_ORTHOLOGUE AFUA_3G02970)-RELATED"/>
    <property type="match status" value="1"/>
</dbReference>
<dbReference type="InterPro" id="IPR000250">
    <property type="entry name" value="Peptidase_G1"/>
</dbReference>
<proteinExistence type="predicted"/>